<dbReference type="InterPro" id="IPR029058">
    <property type="entry name" value="AB_hydrolase_fold"/>
</dbReference>
<evidence type="ECO:0000313" key="2">
    <source>
        <dbReference type="Proteomes" id="UP000485058"/>
    </source>
</evidence>
<dbReference type="InterPro" id="IPR050228">
    <property type="entry name" value="Carboxylesterase_BioH"/>
</dbReference>
<dbReference type="PANTHER" id="PTHR43194:SF2">
    <property type="entry name" value="PEROXISOMAL MEMBRANE PROTEIN LPX1"/>
    <property type="match status" value="1"/>
</dbReference>
<keyword evidence="2" id="KW-1185">Reference proteome</keyword>
<protein>
    <recommendedName>
        <fullName evidence="3">AB hydrolase-1 domain-containing protein</fullName>
    </recommendedName>
</protein>
<dbReference type="AlphaFoldDB" id="A0A699YDQ1"/>
<sequence>MVAALDAFVAQTCGQQPVALVVQGYVLSQYALLWAQQNERKVARLLILNTPLSTNSKLRPELAAYKTPLAFMRPKTFDGMMFNATGSAYVMEGRVADAYAQPYADPAASAAVASVMEKCDYGKLLKKVNEGFMTWKKPSVLMFGGSDPFLSVASAFEFLEDKRTNMKIISAAAKLGHCPQEDFAEALHETMLPWLAGTTDEWTSGKTMKMTKYGGVEV</sequence>
<gene>
    <name evidence="1" type="ORF">HaLaN_03082</name>
</gene>
<proteinExistence type="predicted"/>
<dbReference type="Proteomes" id="UP000485058">
    <property type="component" value="Unassembled WGS sequence"/>
</dbReference>
<evidence type="ECO:0008006" key="3">
    <source>
        <dbReference type="Google" id="ProtNLM"/>
    </source>
</evidence>
<dbReference type="Gene3D" id="3.40.50.1820">
    <property type="entry name" value="alpha/beta hydrolase"/>
    <property type="match status" value="1"/>
</dbReference>
<organism evidence="1 2">
    <name type="scientific">Haematococcus lacustris</name>
    <name type="common">Green alga</name>
    <name type="synonym">Haematococcus pluvialis</name>
    <dbReference type="NCBI Taxonomy" id="44745"/>
    <lineage>
        <taxon>Eukaryota</taxon>
        <taxon>Viridiplantae</taxon>
        <taxon>Chlorophyta</taxon>
        <taxon>core chlorophytes</taxon>
        <taxon>Chlorophyceae</taxon>
        <taxon>CS clade</taxon>
        <taxon>Chlamydomonadales</taxon>
        <taxon>Haematococcaceae</taxon>
        <taxon>Haematococcus</taxon>
    </lineage>
</organism>
<name>A0A699YDQ1_HAELA</name>
<reference evidence="1 2" key="1">
    <citation type="submission" date="2020-02" db="EMBL/GenBank/DDBJ databases">
        <title>Draft genome sequence of Haematococcus lacustris strain NIES-144.</title>
        <authorList>
            <person name="Morimoto D."/>
            <person name="Nakagawa S."/>
            <person name="Yoshida T."/>
            <person name="Sawayama S."/>
        </authorList>
    </citation>
    <scope>NUCLEOTIDE SEQUENCE [LARGE SCALE GENOMIC DNA]</scope>
    <source>
        <strain evidence="1 2">NIES-144</strain>
    </source>
</reference>
<dbReference type="PANTHER" id="PTHR43194">
    <property type="entry name" value="HYDROLASE ALPHA/BETA FOLD FAMILY"/>
    <property type="match status" value="1"/>
</dbReference>
<evidence type="ECO:0000313" key="1">
    <source>
        <dbReference type="EMBL" id="GFH08163.1"/>
    </source>
</evidence>
<dbReference type="SUPFAM" id="SSF53474">
    <property type="entry name" value="alpha/beta-Hydrolases"/>
    <property type="match status" value="1"/>
</dbReference>
<comment type="caution">
    <text evidence="1">The sequence shown here is derived from an EMBL/GenBank/DDBJ whole genome shotgun (WGS) entry which is preliminary data.</text>
</comment>
<accession>A0A699YDQ1</accession>
<dbReference type="EMBL" id="BLLF01000142">
    <property type="protein sequence ID" value="GFH08163.1"/>
    <property type="molecule type" value="Genomic_DNA"/>
</dbReference>